<dbReference type="InterPro" id="IPR002921">
    <property type="entry name" value="Fungal_lipase-type"/>
</dbReference>
<dbReference type="EMBL" id="CAKOAT010298488">
    <property type="protein sequence ID" value="CAH8361128.1"/>
    <property type="molecule type" value="Genomic_DNA"/>
</dbReference>
<feature type="domain" description="Fungal lipase-type" evidence="3">
    <location>
        <begin position="122"/>
        <end position="207"/>
    </location>
</feature>
<evidence type="ECO:0000256" key="1">
    <source>
        <dbReference type="ARBA" id="ARBA00022801"/>
    </source>
</evidence>
<dbReference type="SUPFAM" id="SSF53474">
    <property type="entry name" value="alpha/beta-Hydrolases"/>
    <property type="match status" value="1"/>
</dbReference>
<feature type="compositionally biased region" description="Polar residues" evidence="2">
    <location>
        <begin position="1"/>
        <end position="24"/>
    </location>
</feature>
<dbReference type="AlphaFoldDB" id="A0ABC8KYZ8"/>
<evidence type="ECO:0000256" key="2">
    <source>
        <dbReference type="SAM" id="MobiDB-lite"/>
    </source>
</evidence>
<sequence>MISFSSNQRISPAQAIDSSSQASPVQAMDSPYSRKCLELGKLVFSSGLLQTSWSKIQTHGNQVSGLEFKTYQEGIYTIVVFVAPSFPPLDSAASTLLFGRTDHYPFPFLCSEKNSSFCLHTPAYNLFVSANKYKLTELRAELLGLLESEKHVIITGAALGGSVASLFTLWLLGTIEPSFKRPFCITFGSPLLGDASLQQILDNSLWNSCFLHVADAAQTPVNTDFQPFGTFFICVGSQCICIDDPKTVMELLGSDNADALVWRDYGEVLGRLVQPVVVDSRLVL</sequence>
<dbReference type="PANTHER" id="PTHR46898:SF3">
    <property type="entry name" value="FUNGAL LIPASE-LIKE DOMAIN-CONTAINING PROTEIN"/>
    <property type="match status" value="1"/>
</dbReference>
<dbReference type="Pfam" id="PF01764">
    <property type="entry name" value="Lipase_3"/>
    <property type="match status" value="1"/>
</dbReference>
<protein>
    <recommendedName>
        <fullName evidence="3">Fungal lipase-type domain-containing protein</fullName>
    </recommendedName>
</protein>
<dbReference type="InterPro" id="IPR029058">
    <property type="entry name" value="AB_hydrolase_fold"/>
</dbReference>
<feature type="region of interest" description="Disordered" evidence="2">
    <location>
        <begin position="1"/>
        <end position="26"/>
    </location>
</feature>
<dbReference type="PANTHER" id="PTHR46898">
    <property type="entry name" value="SENESCENCE-ASSOCIATED CARBOXYLESTERASE 101"/>
    <property type="match status" value="1"/>
</dbReference>
<dbReference type="Proteomes" id="UP001642260">
    <property type="component" value="Unassembled WGS sequence"/>
</dbReference>
<evidence type="ECO:0000259" key="3">
    <source>
        <dbReference type="Pfam" id="PF01764"/>
    </source>
</evidence>
<keyword evidence="5" id="KW-1185">Reference proteome</keyword>
<proteinExistence type="predicted"/>
<dbReference type="GO" id="GO:0016787">
    <property type="term" value="F:hydrolase activity"/>
    <property type="evidence" value="ECO:0007669"/>
    <property type="project" value="UniProtKB-KW"/>
</dbReference>
<accession>A0ABC8KYZ8</accession>
<evidence type="ECO:0000313" key="4">
    <source>
        <dbReference type="EMBL" id="CAH8361128.1"/>
    </source>
</evidence>
<organism evidence="4 5">
    <name type="scientific">Eruca vesicaria subsp. sativa</name>
    <name type="common">Garden rocket</name>
    <name type="synonym">Eruca sativa</name>
    <dbReference type="NCBI Taxonomy" id="29727"/>
    <lineage>
        <taxon>Eukaryota</taxon>
        <taxon>Viridiplantae</taxon>
        <taxon>Streptophyta</taxon>
        <taxon>Embryophyta</taxon>
        <taxon>Tracheophyta</taxon>
        <taxon>Spermatophyta</taxon>
        <taxon>Magnoliopsida</taxon>
        <taxon>eudicotyledons</taxon>
        <taxon>Gunneridae</taxon>
        <taxon>Pentapetalae</taxon>
        <taxon>rosids</taxon>
        <taxon>malvids</taxon>
        <taxon>Brassicales</taxon>
        <taxon>Brassicaceae</taxon>
        <taxon>Brassiceae</taxon>
        <taxon>Eruca</taxon>
    </lineage>
</organism>
<dbReference type="Gene3D" id="3.40.50.1820">
    <property type="entry name" value="alpha/beta hydrolase"/>
    <property type="match status" value="1"/>
</dbReference>
<gene>
    <name evidence="4" type="ORF">ERUC_LOCUS26884</name>
</gene>
<reference evidence="4 5" key="1">
    <citation type="submission" date="2022-03" db="EMBL/GenBank/DDBJ databases">
        <authorList>
            <person name="Macdonald S."/>
            <person name="Ahmed S."/>
            <person name="Newling K."/>
        </authorList>
    </citation>
    <scope>NUCLEOTIDE SEQUENCE [LARGE SCALE GENOMIC DNA]</scope>
</reference>
<dbReference type="InterPro" id="IPR044603">
    <property type="entry name" value="SAG101-like"/>
</dbReference>
<name>A0ABC8KYZ8_ERUVS</name>
<keyword evidence="1" id="KW-0378">Hydrolase</keyword>
<evidence type="ECO:0000313" key="5">
    <source>
        <dbReference type="Proteomes" id="UP001642260"/>
    </source>
</evidence>
<comment type="caution">
    <text evidence="4">The sequence shown here is derived from an EMBL/GenBank/DDBJ whole genome shotgun (WGS) entry which is preliminary data.</text>
</comment>